<dbReference type="AlphaFoldDB" id="W9RLE4"/>
<gene>
    <name evidence="2" type="ORF">L484_011248</name>
</gene>
<evidence type="ECO:0000313" key="2">
    <source>
        <dbReference type="EMBL" id="EXB96538.1"/>
    </source>
</evidence>
<evidence type="ECO:0000313" key="3">
    <source>
        <dbReference type="Proteomes" id="UP000030645"/>
    </source>
</evidence>
<feature type="region of interest" description="Disordered" evidence="1">
    <location>
        <begin position="1"/>
        <end position="27"/>
    </location>
</feature>
<name>W9RLE4_9ROSA</name>
<protein>
    <submittedName>
        <fullName evidence="2">Uncharacterized protein</fullName>
    </submittedName>
</protein>
<sequence length="93" mass="10494">MCEVQNPRNLLPKGKTSSSRFSKLETSNKKKLGQLPILRIGKMPKRKSIAGEVLFFAGAPADCADYRANELRAWERKLGSVHKNARRQTPRNT</sequence>
<reference evidence="3" key="1">
    <citation type="submission" date="2013-01" db="EMBL/GenBank/DDBJ databases">
        <title>Draft Genome Sequence of a Mulberry Tree, Morus notabilis C.K. Schneid.</title>
        <authorList>
            <person name="He N."/>
            <person name="Zhao S."/>
        </authorList>
    </citation>
    <scope>NUCLEOTIDE SEQUENCE</scope>
</reference>
<evidence type="ECO:0000256" key="1">
    <source>
        <dbReference type="SAM" id="MobiDB-lite"/>
    </source>
</evidence>
<organism evidence="2 3">
    <name type="scientific">Morus notabilis</name>
    <dbReference type="NCBI Taxonomy" id="981085"/>
    <lineage>
        <taxon>Eukaryota</taxon>
        <taxon>Viridiplantae</taxon>
        <taxon>Streptophyta</taxon>
        <taxon>Embryophyta</taxon>
        <taxon>Tracheophyta</taxon>
        <taxon>Spermatophyta</taxon>
        <taxon>Magnoliopsida</taxon>
        <taxon>eudicotyledons</taxon>
        <taxon>Gunneridae</taxon>
        <taxon>Pentapetalae</taxon>
        <taxon>rosids</taxon>
        <taxon>fabids</taxon>
        <taxon>Rosales</taxon>
        <taxon>Moraceae</taxon>
        <taxon>Moreae</taxon>
        <taxon>Morus</taxon>
    </lineage>
</organism>
<dbReference type="Proteomes" id="UP000030645">
    <property type="component" value="Unassembled WGS sequence"/>
</dbReference>
<keyword evidence="3" id="KW-1185">Reference proteome</keyword>
<proteinExistence type="predicted"/>
<dbReference type="EMBL" id="KE345243">
    <property type="protein sequence ID" value="EXB96538.1"/>
    <property type="molecule type" value="Genomic_DNA"/>
</dbReference>
<accession>W9RLE4</accession>